<proteinExistence type="predicted"/>
<comment type="caution">
    <text evidence="2">The sequence shown here is derived from an EMBL/GenBank/DDBJ whole genome shotgun (WGS) entry which is preliminary data.</text>
</comment>
<accession>A0ABR1K5M4</accession>
<name>A0ABR1K5M4_9AGAR</name>
<evidence type="ECO:0000313" key="2">
    <source>
        <dbReference type="EMBL" id="KAK7472843.1"/>
    </source>
</evidence>
<protein>
    <recommendedName>
        <fullName evidence="4">BAG domain-containing protein</fullName>
    </recommendedName>
</protein>
<organism evidence="2 3">
    <name type="scientific">Marasmiellus scandens</name>
    <dbReference type="NCBI Taxonomy" id="2682957"/>
    <lineage>
        <taxon>Eukaryota</taxon>
        <taxon>Fungi</taxon>
        <taxon>Dikarya</taxon>
        <taxon>Basidiomycota</taxon>
        <taxon>Agaricomycotina</taxon>
        <taxon>Agaricomycetes</taxon>
        <taxon>Agaricomycetidae</taxon>
        <taxon>Agaricales</taxon>
        <taxon>Marasmiineae</taxon>
        <taxon>Omphalotaceae</taxon>
        <taxon>Marasmiellus</taxon>
    </lineage>
</organism>
<dbReference type="Proteomes" id="UP001498398">
    <property type="component" value="Unassembled WGS sequence"/>
</dbReference>
<dbReference type="EMBL" id="JBANRG010000001">
    <property type="protein sequence ID" value="KAK7472843.1"/>
    <property type="molecule type" value="Genomic_DNA"/>
</dbReference>
<sequence length="228" mass="25194">MKAPSKPQKPSTGPPQRLVSQINHLRDLLRNLPDHIPRDLPVHKSTYHFSLDPESVEERGIFGVLSHVLEVTLGQREDGTIHFQEQGQRLEDLIKILKDAIKMMSESDRIAFESAWLNRLIHAAENDGAQHPKRKHSDIEQGSTASSSGEPAKKKSHASKSIIVNNDLDEETDLQPPNSESSPAPPATAFSSNHSSSLPSQSSCLLSPGDADPEQICTGWKSWKGEEY</sequence>
<feature type="compositionally biased region" description="Polar residues" evidence="1">
    <location>
        <begin position="140"/>
        <end position="149"/>
    </location>
</feature>
<reference evidence="2 3" key="1">
    <citation type="submission" date="2024-01" db="EMBL/GenBank/DDBJ databases">
        <title>A draft genome for the cacao thread blight pathogen Marasmiellus scandens.</title>
        <authorList>
            <person name="Baruah I.K."/>
            <person name="Leung J."/>
            <person name="Bukari Y."/>
            <person name="Amoako-Attah I."/>
            <person name="Meinhardt L.W."/>
            <person name="Bailey B.A."/>
            <person name="Cohen S.P."/>
        </authorList>
    </citation>
    <scope>NUCLEOTIDE SEQUENCE [LARGE SCALE GENOMIC DNA]</scope>
    <source>
        <strain evidence="2 3">GH-19</strain>
    </source>
</reference>
<gene>
    <name evidence="2" type="ORF">VKT23_000950</name>
</gene>
<feature type="region of interest" description="Disordered" evidence="1">
    <location>
        <begin position="127"/>
        <end position="228"/>
    </location>
</feature>
<evidence type="ECO:0008006" key="4">
    <source>
        <dbReference type="Google" id="ProtNLM"/>
    </source>
</evidence>
<feature type="compositionally biased region" description="Low complexity" evidence="1">
    <location>
        <begin position="176"/>
        <end position="207"/>
    </location>
</feature>
<evidence type="ECO:0000313" key="3">
    <source>
        <dbReference type="Proteomes" id="UP001498398"/>
    </source>
</evidence>
<keyword evidence="3" id="KW-1185">Reference proteome</keyword>
<evidence type="ECO:0000256" key="1">
    <source>
        <dbReference type="SAM" id="MobiDB-lite"/>
    </source>
</evidence>